<proteinExistence type="predicted"/>
<dbReference type="InterPro" id="IPR036259">
    <property type="entry name" value="MFS_trans_sf"/>
</dbReference>
<dbReference type="GO" id="GO:0015293">
    <property type="term" value="F:symporter activity"/>
    <property type="evidence" value="ECO:0007669"/>
    <property type="project" value="InterPro"/>
</dbReference>
<dbReference type="PANTHER" id="PTHR11328:SF24">
    <property type="entry name" value="MAJOR FACILITATOR SUPERFAMILY (MFS) PROFILE DOMAIN-CONTAINING PROTEIN"/>
    <property type="match status" value="1"/>
</dbReference>
<comment type="caution">
    <text evidence="8">The sequence shown here is derived from an EMBL/GenBank/DDBJ whole genome shotgun (WGS) entry which is preliminary data.</text>
</comment>
<dbReference type="SUPFAM" id="SSF103473">
    <property type="entry name" value="MFS general substrate transporter"/>
    <property type="match status" value="1"/>
</dbReference>
<evidence type="ECO:0000256" key="1">
    <source>
        <dbReference type="ARBA" id="ARBA00004651"/>
    </source>
</evidence>
<dbReference type="GO" id="GO:0008643">
    <property type="term" value="P:carbohydrate transport"/>
    <property type="evidence" value="ECO:0007669"/>
    <property type="project" value="InterPro"/>
</dbReference>
<evidence type="ECO:0000256" key="6">
    <source>
        <dbReference type="ARBA" id="ARBA00023136"/>
    </source>
</evidence>
<dbReference type="NCBIfam" id="TIGR00792">
    <property type="entry name" value="gph"/>
    <property type="match status" value="1"/>
</dbReference>
<feature type="transmembrane region" description="Helical" evidence="7">
    <location>
        <begin position="242"/>
        <end position="266"/>
    </location>
</feature>
<name>A0A9D8KF60_9DELT</name>
<comment type="subcellular location">
    <subcellularLocation>
        <location evidence="1">Cell membrane</location>
        <topology evidence="1">Multi-pass membrane protein</topology>
    </subcellularLocation>
</comment>
<protein>
    <submittedName>
        <fullName evidence="8">MFS transporter</fullName>
    </submittedName>
</protein>
<gene>
    <name evidence="8" type="ORF">JW984_06665</name>
</gene>
<dbReference type="Pfam" id="PF13347">
    <property type="entry name" value="MFS_2"/>
    <property type="match status" value="1"/>
</dbReference>
<dbReference type="PANTHER" id="PTHR11328">
    <property type="entry name" value="MAJOR FACILITATOR SUPERFAMILY DOMAIN-CONTAINING PROTEIN"/>
    <property type="match status" value="1"/>
</dbReference>
<evidence type="ECO:0000313" key="9">
    <source>
        <dbReference type="Proteomes" id="UP000809273"/>
    </source>
</evidence>
<reference evidence="8" key="1">
    <citation type="journal article" date="2021" name="Environ. Microbiol.">
        <title>Genomic characterization of three novel Desulfobacterota classes expand the metabolic and phylogenetic diversity of the phylum.</title>
        <authorList>
            <person name="Murphy C.L."/>
            <person name="Biggerstaff J."/>
            <person name="Eichhorn A."/>
            <person name="Ewing E."/>
            <person name="Shahan R."/>
            <person name="Soriano D."/>
            <person name="Stewart S."/>
            <person name="VanMol K."/>
            <person name="Walker R."/>
            <person name="Walters P."/>
            <person name="Elshahed M.S."/>
            <person name="Youssef N.H."/>
        </authorList>
    </citation>
    <scope>NUCLEOTIDE SEQUENCE</scope>
    <source>
        <strain evidence="8">Zod_Metabat.24</strain>
    </source>
</reference>
<evidence type="ECO:0000256" key="4">
    <source>
        <dbReference type="ARBA" id="ARBA00022692"/>
    </source>
</evidence>
<evidence type="ECO:0000256" key="3">
    <source>
        <dbReference type="ARBA" id="ARBA00022475"/>
    </source>
</evidence>
<dbReference type="EMBL" id="JAFGIX010000032">
    <property type="protein sequence ID" value="MBN1572865.1"/>
    <property type="molecule type" value="Genomic_DNA"/>
</dbReference>
<feature type="transmembrane region" description="Helical" evidence="7">
    <location>
        <begin position="88"/>
        <end position="108"/>
    </location>
</feature>
<dbReference type="InterPro" id="IPR039672">
    <property type="entry name" value="MFS_2"/>
</dbReference>
<evidence type="ECO:0000256" key="5">
    <source>
        <dbReference type="ARBA" id="ARBA00022989"/>
    </source>
</evidence>
<evidence type="ECO:0000256" key="7">
    <source>
        <dbReference type="SAM" id="Phobius"/>
    </source>
</evidence>
<dbReference type="Gene3D" id="1.20.1250.20">
    <property type="entry name" value="MFS general substrate transporter like domains"/>
    <property type="match status" value="2"/>
</dbReference>
<feature type="transmembrane region" description="Helical" evidence="7">
    <location>
        <begin position="278"/>
        <end position="297"/>
    </location>
</feature>
<dbReference type="GO" id="GO:0005886">
    <property type="term" value="C:plasma membrane"/>
    <property type="evidence" value="ECO:0007669"/>
    <property type="project" value="UniProtKB-SubCell"/>
</dbReference>
<sequence>MKTKVEEKKYERMPFYRKILFGVGDSTFSTLFTVVAFLYMFFLTDVVGLKPSLAGAVLLILKGWDAVTDPMVGYLSDRTKSRWGRRRPYMLFGIFPCAFFFALIWQTYPMIPIDNQTFLFITYALLNLVFWTFFTIAGIPYASLAPELTLDYDDRTSLISARMFFSIVFGLLAAVVPFMILDLYPNKETGFGMMGIFIGIFAIFPVLISFFGTKERPEFQEQKSLPFITSVKETLKNKPFRVAMTIFLLSWMTVDIIGAVFIYYVIYCIGYTESVLQILFGTMFITAMLFLPFWVFVSKKIGKRMTYICGMAFWAAVMFLLFILPPGTPFLALVVLSFLAGIGVSTAHLIPWAMIIDCVDFDELNTGARREGMFTGFTLFLQKFASAIALFVIGIFLDYFGYVANMLQTKKAIIAIKLLIGPIPAMLLLSSIIVSLFYPITKEKYREIREILDKKEKGAGA</sequence>
<feature type="transmembrane region" description="Helical" evidence="7">
    <location>
        <begin position="20"/>
        <end position="42"/>
    </location>
</feature>
<dbReference type="PROSITE" id="PS00872">
    <property type="entry name" value="NA_GALACTOSIDE_SYMP"/>
    <property type="match status" value="1"/>
</dbReference>
<dbReference type="AlphaFoldDB" id="A0A9D8KF60"/>
<feature type="transmembrane region" description="Helical" evidence="7">
    <location>
        <begin position="120"/>
        <end position="142"/>
    </location>
</feature>
<dbReference type="GO" id="GO:0006814">
    <property type="term" value="P:sodium ion transport"/>
    <property type="evidence" value="ECO:0007669"/>
    <property type="project" value="InterPro"/>
</dbReference>
<feature type="transmembrane region" description="Helical" evidence="7">
    <location>
        <begin position="377"/>
        <end position="400"/>
    </location>
</feature>
<organism evidence="8 9">
    <name type="scientific">Candidatus Zymogenus saltonus</name>
    <dbReference type="NCBI Taxonomy" id="2844893"/>
    <lineage>
        <taxon>Bacteria</taxon>
        <taxon>Deltaproteobacteria</taxon>
        <taxon>Candidatus Zymogenia</taxon>
        <taxon>Candidatus Zymogeniales</taxon>
        <taxon>Candidatus Zymogenaceae</taxon>
        <taxon>Candidatus Zymogenus</taxon>
    </lineage>
</organism>
<keyword evidence="5 7" id="KW-1133">Transmembrane helix</keyword>
<feature type="transmembrane region" description="Helical" evidence="7">
    <location>
        <begin position="412"/>
        <end position="438"/>
    </location>
</feature>
<feature type="transmembrane region" description="Helical" evidence="7">
    <location>
        <begin position="190"/>
        <end position="213"/>
    </location>
</feature>
<keyword evidence="2" id="KW-0813">Transport</keyword>
<accession>A0A9D8KF60</accession>
<feature type="transmembrane region" description="Helical" evidence="7">
    <location>
        <begin position="163"/>
        <end position="184"/>
    </location>
</feature>
<feature type="transmembrane region" description="Helical" evidence="7">
    <location>
        <begin position="330"/>
        <end position="356"/>
    </location>
</feature>
<evidence type="ECO:0000256" key="2">
    <source>
        <dbReference type="ARBA" id="ARBA00022448"/>
    </source>
</evidence>
<dbReference type="InterPro" id="IPR001927">
    <property type="entry name" value="Na/Gal_symport"/>
</dbReference>
<evidence type="ECO:0000313" key="8">
    <source>
        <dbReference type="EMBL" id="MBN1572865.1"/>
    </source>
</evidence>
<dbReference type="CDD" id="cd17332">
    <property type="entry name" value="MFS_MelB_like"/>
    <property type="match status" value="1"/>
</dbReference>
<feature type="transmembrane region" description="Helical" evidence="7">
    <location>
        <begin position="48"/>
        <end position="67"/>
    </location>
</feature>
<keyword evidence="6 7" id="KW-0472">Membrane</keyword>
<reference evidence="8" key="2">
    <citation type="submission" date="2021-01" db="EMBL/GenBank/DDBJ databases">
        <authorList>
            <person name="Hahn C.R."/>
            <person name="Youssef N.H."/>
            <person name="Elshahed M."/>
        </authorList>
    </citation>
    <scope>NUCLEOTIDE SEQUENCE</scope>
    <source>
        <strain evidence="8">Zod_Metabat.24</strain>
    </source>
</reference>
<feature type="transmembrane region" description="Helical" evidence="7">
    <location>
        <begin position="304"/>
        <end position="324"/>
    </location>
</feature>
<keyword evidence="3" id="KW-1003">Cell membrane</keyword>
<dbReference type="InterPro" id="IPR018043">
    <property type="entry name" value="Na/Gal_symport_CS"/>
</dbReference>
<dbReference type="Proteomes" id="UP000809273">
    <property type="component" value="Unassembled WGS sequence"/>
</dbReference>
<keyword evidence="4 7" id="KW-0812">Transmembrane</keyword>